<proteinExistence type="predicted"/>
<protein>
    <submittedName>
        <fullName evidence="1">Uncharacterized protein</fullName>
    </submittedName>
</protein>
<dbReference type="AlphaFoldDB" id="A0A0F8ZF13"/>
<feature type="non-terminal residue" evidence="1">
    <location>
        <position position="1"/>
    </location>
</feature>
<comment type="caution">
    <text evidence="1">The sequence shown here is derived from an EMBL/GenBank/DDBJ whole genome shotgun (WGS) entry which is preliminary data.</text>
</comment>
<evidence type="ECO:0000313" key="1">
    <source>
        <dbReference type="EMBL" id="KKK58611.1"/>
    </source>
</evidence>
<reference evidence="1" key="1">
    <citation type="journal article" date="2015" name="Nature">
        <title>Complex archaea that bridge the gap between prokaryotes and eukaryotes.</title>
        <authorList>
            <person name="Spang A."/>
            <person name="Saw J.H."/>
            <person name="Jorgensen S.L."/>
            <person name="Zaremba-Niedzwiedzka K."/>
            <person name="Martijn J."/>
            <person name="Lind A.E."/>
            <person name="van Eijk R."/>
            <person name="Schleper C."/>
            <person name="Guy L."/>
            <person name="Ettema T.J."/>
        </authorList>
    </citation>
    <scope>NUCLEOTIDE SEQUENCE</scope>
</reference>
<sequence length="51" mass="6059">NLTGQYWVDFTLTSLLIHRLSNYLHNFNDKILDKYYDTKYINSGSMPEGEE</sequence>
<gene>
    <name evidence="1" type="ORF">LCGC14_3042710</name>
</gene>
<name>A0A0F8ZF13_9ZZZZ</name>
<dbReference type="EMBL" id="LAZR01063890">
    <property type="protein sequence ID" value="KKK58611.1"/>
    <property type="molecule type" value="Genomic_DNA"/>
</dbReference>
<organism evidence="1">
    <name type="scientific">marine sediment metagenome</name>
    <dbReference type="NCBI Taxonomy" id="412755"/>
    <lineage>
        <taxon>unclassified sequences</taxon>
        <taxon>metagenomes</taxon>
        <taxon>ecological metagenomes</taxon>
    </lineage>
</organism>
<accession>A0A0F8ZF13</accession>